<protein>
    <submittedName>
        <fullName evidence="1">Uncharacterized protein</fullName>
    </submittedName>
</protein>
<gene>
    <name evidence="1" type="ORF">CBRE1094_LOCUS21492</name>
</gene>
<name>A0A7S2DZL4_9EUKA</name>
<dbReference type="AlphaFoldDB" id="A0A7S2DZL4"/>
<proteinExistence type="predicted"/>
<evidence type="ECO:0000313" key="1">
    <source>
        <dbReference type="EMBL" id="CAD9467121.1"/>
    </source>
</evidence>
<sequence length="131" mass="14844">MPLTLTDGSLVREEHVRLLRRISRDYLHRGNNALHTIRKYADVRDGELRNIFPFVHAAQKVYNSSLLYELHVLKTSVEPLLLQISPHEAGRDYGLVTAMLRILGDIEAADSKSVPSTSVLMEFLGTSIFEQ</sequence>
<organism evidence="1">
    <name type="scientific">Haptolina brevifila</name>
    <dbReference type="NCBI Taxonomy" id="156173"/>
    <lineage>
        <taxon>Eukaryota</taxon>
        <taxon>Haptista</taxon>
        <taxon>Haptophyta</taxon>
        <taxon>Prymnesiophyceae</taxon>
        <taxon>Prymnesiales</taxon>
        <taxon>Prymnesiaceae</taxon>
        <taxon>Haptolina</taxon>
    </lineage>
</organism>
<reference evidence="1" key="1">
    <citation type="submission" date="2021-01" db="EMBL/GenBank/DDBJ databases">
        <authorList>
            <person name="Corre E."/>
            <person name="Pelletier E."/>
            <person name="Niang G."/>
            <person name="Scheremetjew M."/>
            <person name="Finn R."/>
            <person name="Kale V."/>
            <person name="Holt S."/>
            <person name="Cochrane G."/>
            <person name="Meng A."/>
            <person name="Brown T."/>
            <person name="Cohen L."/>
        </authorList>
    </citation>
    <scope>NUCLEOTIDE SEQUENCE</scope>
    <source>
        <strain evidence="1">UTEX LB 985</strain>
    </source>
</reference>
<accession>A0A7S2DZL4</accession>
<dbReference type="EMBL" id="HBGU01039375">
    <property type="protein sequence ID" value="CAD9467121.1"/>
    <property type="molecule type" value="Transcribed_RNA"/>
</dbReference>